<dbReference type="PANTHER" id="PTHR31441:SF2">
    <property type="entry name" value="FOLLICULIN"/>
    <property type="match status" value="1"/>
</dbReference>
<dbReference type="InterPro" id="IPR021713">
    <property type="entry name" value="Folliculin"/>
</dbReference>
<dbReference type="Proteomes" id="UP000011518">
    <property type="component" value="Unassembled WGS sequence"/>
</dbReference>
<accession>L9K3M0</accession>
<dbReference type="GO" id="GO:1904263">
    <property type="term" value="P:positive regulation of TORC1 signaling"/>
    <property type="evidence" value="ECO:0007669"/>
    <property type="project" value="TreeGrafter"/>
</dbReference>
<dbReference type="AlphaFoldDB" id="L9K3M0"/>
<dbReference type="PANTHER" id="PTHR31441">
    <property type="entry name" value="FOLLICULIN FAMILY MEMBER"/>
    <property type="match status" value="1"/>
</dbReference>
<gene>
    <name evidence="1" type="ORF">TREES_T100012112</name>
</gene>
<keyword evidence="2" id="KW-1185">Reference proteome</keyword>
<dbReference type="GO" id="GO:0000122">
    <property type="term" value="P:negative regulation of transcription by RNA polymerase II"/>
    <property type="evidence" value="ECO:0007669"/>
    <property type="project" value="TreeGrafter"/>
</dbReference>
<dbReference type="GO" id="GO:0005096">
    <property type="term" value="F:GTPase activator activity"/>
    <property type="evidence" value="ECO:0007669"/>
    <property type="project" value="TreeGrafter"/>
</dbReference>
<dbReference type="GO" id="GO:0030511">
    <property type="term" value="P:positive regulation of transforming growth factor beta receptor signaling pathway"/>
    <property type="evidence" value="ECO:0007669"/>
    <property type="project" value="TreeGrafter"/>
</dbReference>
<name>L9K3M0_TUPCH</name>
<dbReference type="STRING" id="246437.L9K3M0"/>
<protein>
    <submittedName>
        <fullName evidence="1">Folliculin</fullName>
    </submittedName>
</protein>
<reference evidence="2" key="1">
    <citation type="submission" date="2012-07" db="EMBL/GenBank/DDBJ databases">
        <title>Genome of the Chinese tree shrew, a rising model animal genetically related to primates.</title>
        <authorList>
            <person name="Zhang G."/>
            <person name="Fan Y."/>
            <person name="Yao Y."/>
            <person name="Huang Z."/>
        </authorList>
    </citation>
    <scope>NUCLEOTIDE SEQUENCE [LARGE SCALE GENOMIC DNA]</scope>
</reference>
<evidence type="ECO:0000313" key="2">
    <source>
        <dbReference type="Proteomes" id="UP000011518"/>
    </source>
</evidence>
<reference evidence="2" key="2">
    <citation type="journal article" date="2013" name="Nat. Commun.">
        <title>Genome of the Chinese tree shrew.</title>
        <authorList>
            <person name="Fan Y."/>
            <person name="Huang Z.Y."/>
            <person name="Cao C.C."/>
            <person name="Chen C.S."/>
            <person name="Chen Y.X."/>
            <person name="Fan D.D."/>
            <person name="He J."/>
            <person name="Hou H.L."/>
            <person name="Hu L."/>
            <person name="Hu X.T."/>
            <person name="Jiang X.T."/>
            <person name="Lai R."/>
            <person name="Lang Y.S."/>
            <person name="Liang B."/>
            <person name="Liao S.G."/>
            <person name="Mu D."/>
            <person name="Ma Y.Y."/>
            <person name="Niu Y.Y."/>
            <person name="Sun X.Q."/>
            <person name="Xia J.Q."/>
            <person name="Xiao J."/>
            <person name="Xiong Z.Q."/>
            <person name="Xu L."/>
            <person name="Yang L."/>
            <person name="Zhang Y."/>
            <person name="Zhao W."/>
            <person name="Zhao X.D."/>
            <person name="Zheng Y.T."/>
            <person name="Zhou J.M."/>
            <person name="Zhu Y.B."/>
            <person name="Zhang G.J."/>
            <person name="Wang J."/>
            <person name="Yao Y.G."/>
        </authorList>
    </citation>
    <scope>NUCLEOTIDE SEQUENCE [LARGE SCALE GENOMIC DNA]</scope>
</reference>
<proteinExistence type="predicted"/>
<evidence type="ECO:0000313" key="1">
    <source>
        <dbReference type="EMBL" id="ELW56017.1"/>
    </source>
</evidence>
<sequence>MALHSLCPEAPQGAGTGDAWPGQAGLGGGGDIPMNSQICAHSPAQRASVKPKKLDVCKHCQSLASRHSGYTSHDKETASTSSLLALPAGRDRGIFSGLQGRVLRVFKVEQFGCPQWAQRMDMAFTSFLHQRKGKSSSLLTILTSEDDPWAYLRTPLAWFLKACGIWLIRKLLEGVPTEDMLVEMDKLANVEEESEG</sequence>
<dbReference type="EMBL" id="KB320924">
    <property type="protein sequence ID" value="ELW56017.1"/>
    <property type="molecule type" value="Genomic_DNA"/>
</dbReference>
<dbReference type="InParanoid" id="L9K3M0"/>
<organism evidence="1 2">
    <name type="scientific">Tupaia chinensis</name>
    <name type="common">Chinese tree shrew</name>
    <name type="synonym">Tupaia belangeri chinensis</name>
    <dbReference type="NCBI Taxonomy" id="246437"/>
    <lineage>
        <taxon>Eukaryota</taxon>
        <taxon>Metazoa</taxon>
        <taxon>Chordata</taxon>
        <taxon>Craniata</taxon>
        <taxon>Vertebrata</taxon>
        <taxon>Euteleostomi</taxon>
        <taxon>Mammalia</taxon>
        <taxon>Eutheria</taxon>
        <taxon>Euarchontoglires</taxon>
        <taxon>Scandentia</taxon>
        <taxon>Tupaiidae</taxon>
        <taxon>Tupaia</taxon>
    </lineage>
</organism>
<dbReference type="GO" id="GO:0005829">
    <property type="term" value="C:cytosol"/>
    <property type="evidence" value="ECO:0007669"/>
    <property type="project" value="TreeGrafter"/>
</dbReference>